<protein>
    <submittedName>
        <fullName evidence="1">Uncharacterized protein</fullName>
    </submittedName>
</protein>
<organism evidence="1 2">
    <name type="scientific">Litoribrevibacter euphylliae</name>
    <dbReference type="NCBI Taxonomy" id="1834034"/>
    <lineage>
        <taxon>Bacteria</taxon>
        <taxon>Pseudomonadati</taxon>
        <taxon>Pseudomonadota</taxon>
        <taxon>Gammaproteobacteria</taxon>
        <taxon>Oceanospirillales</taxon>
        <taxon>Oceanospirillaceae</taxon>
        <taxon>Litoribrevibacter</taxon>
    </lineage>
</organism>
<dbReference type="Proteomes" id="UP001595476">
    <property type="component" value="Unassembled WGS sequence"/>
</dbReference>
<keyword evidence="2" id="KW-1185">Reference proteome</keyword>
<evidence type="ECO:0000313" key="2">
    <source>
        <dbReference type="Proteomes" id="UP001595476"/>
    </source>
</evidence>
<comment type="caution">
    <text evidence="1">The sequence shown here is derived from an EMBL/GenBank/DDBJ whole genome shotgun (WGS) entry which is preliminary data.</text>
</comment>
<gene>
    <name evidence="1" type="ORF">ACFOEK_03475</name>
</gene>
<name>A0ABV7H8N1_9GAMM</name>
<evidence type="ECO:0000313" key="1">
    <source>
        <dbReference type="EMBL" id="MFC3150077.1"/>
    </source>
</evidence>
<sequence length="61" mass="7623">MKYLQRINWFPPEHKVIFRDHENNRSWISFKSIRLLARRERADIWLCCEGQFEFLMLKLPD</sequence>
<proteinExistence type="predicted"/>
<accession>A0ABV7H8N1</accession>
<dbReference type="EMBL" id="JBHRSZ010000002">
    <property type="protein sequence ID" value="MFC3150077.1"/>
    <property type="molecule type" value="Genomic_DNA"/>
</dbReference>
<dbReference type="RefSeq" id="WP_386716214.1">
    <property type="nucleotide sequence ID" value="NZ_JBHRSZ010000002.1"/>
</dbReference>
<reference evidence="2" key="1">
    <citation type="journal article" date="2019" name="Int. J. Syst. Evol. Microbiol.">
        <title>The Global Catalogue of Microorganisms (GCM) 10K type strain sequencing project: providing services to taxonomists for standard genome sequencing and annotation.</title>
        <authorList>
            <consortium name="The Broad Institute Genomics Platform"/>
            <consortium name="The Broad Institute Genome Sequencing Center for Infectious Disease"/>
            <person name="Wu L."/>
            <person name="Ma J."/>
        </authorList>
    </citation>
    <scope>NUCLEOTIDE SEQUENCE [LARGE SCALE GENOMIC DNA]</scope>
    <source>
        <strain evidence="2">KCTC 52438</strain>
    </source>
</reference>